<dbReference type="Gene3D" id="1.25.40.10">
    <property type="entry name" value="Tetratricopeptide repeat domain"/>
    <property type="match status" value="1"/>
</dbReference>
<sequence>MSLPDGDRSQVILLGASRFAHAEALPAVPEVRLNVTDLAASFTDGTYGIVPPANCVSFVDDDSLPTLGRRLRAVAVQAKDLLLIYYAGHGLKAGPRHELYLAMYETDPEDPNFGALKYDVLREIVIRSPARVKVIILDCCFSGTALDGELSGAAESLVTQLNVEGCCLLTSSQADKVALVLPGERHTAFTERLLEVLSEGVPTEDEFLTFDAVYRAVEERLTARNLPTPIGRGSRTASSLFLARNRGSSAAVAAACRLRFDQAETLVGEGQWPAALEVLRSVEAEQTRLHGADHEETLRTRRLAAHAVGAAGDPREASHLLQDILELETRSGLGPDNAEHLRTRQYLAVNLGEAGARNDAVAMLRVLLPDRRRLLGPDHEDTLRTQHMLARNVALLGARAEAEALLREIVHSASPGTPAHDWALSDLTDLLEASR</sequence>
<dbReference type="InterPro" id="IPR053137">
    <property type="entry name" value="NLR-like"/>
</dbReference>
<comment type="caution">
    <text evidence="2">The sequence shown here is derived from an EMBL/GenBank/DDBJ whole genome shotgun (WGS) entry which is preliminary data.</text>
</comment>
<feature type="domain" description="Peptidase C14 caspase" evidence="1">
    <location>
        <begin position="63"/>
        <end position="219"/>
    </location>
</feature>
<proteinExistence type="predicted"/>
<name>A0ABS2AFG9_9ACTN</name>
<dbReference type="NCBIfam" id="NF047832">
    <property type="entry name" value="caspase_w_EACC1"/>
    <property type="match status" value="1"/>
</dbReference>
<protein>
    <submittedName>
        <fullName evidence="2">Caspase family protein</fullName>
    </submittedName>
</protein>
<gene>
    <name evidence="2" type="ORF">JIG36_23735</name>
</gene>
<keyword evidence="3" id="KW-1185">Reference proteome</keyword>
<dbReference type="SUPFAM" id="SSF52129">
    <property type="entry name" value="Caspase-like"/>
    <property type="match status" value="1"/>
</dbReference>
<evidence type="ECO:0000259" key="1">
    <source>
        <dbReference type="Pfam" id="PF00656"/>
    </source>
</evidence>
<dbReference type="Gene3D" id="3.40.50.1460">
    <property type="match status" value="1"/>
</dbReference>
<dbReference type="Proteomes" id="UP000632138">
    <property type="component" value="Unassembled WGS sequence"/>
</dbReference>
<dbReference type="EMBL" id="JAENHP010000007">
    <property type="protein sequence ID" value="MBM2618572.1"/>
    <property type="molecule type" value="Genomic_DNA"/>
</dbReference>
<dbReference type="Pfam" id="PF13374">
    <property type="entry name" value="TPR_10"/>
    <property type="match status" value="1"/>
</dbReference>
<dbReference type="InterPro" id="IPR029030">
    <property type="entry name" value="Caspase-like_dom_sf"/>
</dbReference>
<evidence type="ECO:0000313" key="2">
    <source>
        <dbReference type="EMBL" id="MBM2618572.1"/>
    </source>
</evidence>
<accession>A0ABS2AFG9</accession>
<dbReference type="PANTHER" id="PTHR46082">
    <property type="entry name" value="ATP/GTP-BINDING PROTEIN-RELATED"/>
    <property type="match status" value="1"/>
</dbReference>
<dbReference type="RefSeq" id="WP_203378566.1">
    <property type="nucleotide sequence ID" value="NZ_JAENHP010000007.1"/>
</dbReference>
<dbReference type="PANTHER" id="PTHR46082:SF6">
    <property type="entry name" value="AAA+ ATPASE DOMAIN-CONTAINING PROTEIN-RELATED"/>
    <property type="match status" value="1"/>
</dbReference>
<organism evidence="2 3">
    <name type="scientific">Paractinoplanes ovalisporus</name>
    <dbReference type="NCBI Taxonomy" id="2810368"/>
    <lineage>
        <taxon>Bacteria</taxon>
        <taxon>Bacillati</taxon>
        <taxon>Actinomycetota</taxon>
        <taxon>Actinomycetes</taxon>
        <taxon>Micromonosporales</taxon>
        <taxon>Micromonosporaceae</taxon>
        <taxon>Paractinoplanes</taxon>
    </lineage>
</organism>
<dbReference type="InterPro" id="IPR011990">
    <property type="entry name" value="TPR-like_helical_dom_sf"/>
</dbReference>
<dbReference type="Pfam" id="PF13424">
    <property type="entry name" value="TPR_12"/>
    <property type="match status" value="1"/>
</dbReference>
<dbReference type="InterPro" id="IPR011600">
    <property type="entry name" value="Pept_C14_caspase"/>
</dbReference>
<evidence type="ECO:0000313" key="3">
    <source>
        <dbReference type="Proteomes" id="UP000632138"/>
    </source>
</evidence>
<reference evidence="2 3" key="1">
    <citation type="submission" date="2021-01" db="EMBL/GenBank/DDBJ databases">
        <title>Actinoplanes sp. nov. LDG1-06 isolated from lichen.</title>
        <authorList>
            <person name="Saeng-In P."/>
            <person name="Phongsopitanun W."/>
            <person name="Kanchanasin P."/>
            <person name="Yuki M."/>
            <person name="Kudo T."/>
            <person name="Ohkuma M."/>
            <person name="Tanasupawat S."/>
        </authorList>
    </citation>
    <scope>NUCLEOTIDE SEQUENCE [LARGE SCALE GENOMIC DNA]</scope>
    <source>
        <strain evidence="2 3">LDG1-06</strain>
    </source>
</reference>
<dbReference type="Pfam" id="PF00656">
    <property type="entry name" value="Peptidase_C14"/>
    <property type="match status" value="1"/>
</dbReference>